<evidence type="ECO:0000256" key="1">
    <source>
        <dbReference type="ARBA" id="ARBA00023125"/>
    </source>
</evidence>
<evidence type="ECO:0000256" key="2">
    <source>
        <dbReference type="PROSITE-ProRule" id="PRU00335"/>
    </source>
</evidence>
<reference evidence="4 5" key="1">
    <citation type="journal article" date="2011" name="Stand. Genomic Sci.">
        <title>Complete genome sequence of Desulfobulbus propionicus type strain (1pr3).</title>
        <authorList>
            <person name="Pagani I."/>
            <person name="Lapidus A."/>
            <person name="Nolan M."/>
            <person name="Lucas S."/>
            <person name="Hammon N."/>
            <person name="Deshpande S."/>
            <person name="Cheng J.F."/>
            <person name="Chertkov O."/>
            <person name="Davenport K."/>
            <person name="Tapia R."/>
            <person name="Han C."/>
            <person name="Goodwin L."/>
            <person name="Pitluck S."/>
            <person name="Liolios K."/>
            <person name="Mavromatis K."/>
            <person name="Ivanova N."/>
            <person name="Mikhailova N."/>
            <person name="Pati A."/>
            <person name="Chen A."/>
            <person name="Palaniappan K."/>
            <person name="Land M."/>
            <person name="Hauser L."/>
            <person name="Chang Y.J."/>
            <person name="Jeffries C.D."/>
            <person name="Detter J.C."/>
            <person name="Brambilla E."/>
            <person name="Kannan K.P."/>
            <person name="Djao O.D."/>
            <person name="Rohde M."/>
            <person name="Pukall R."/>
            <person name="Spring S."/>
            <person name="Goker M."/>
            <person name="Sikorski J."/>
            <person name="Woyke T."/>
            <person name="Bristow J."/>
            <person name="Eisen J.A."/>
            <person name="Markowitz V."/>
            <person name="Hugenholtz P."/>
            <person name="Kyrpides N.C."/>
            <person name="Klenk H.P."/>
        </authorList>
    </citation>
    <scope>NUCLEOTIDE SEQUENCE [LARGE SCALE GENOMIC DNA]</scope>
    <source>
        <strain evidence="5">ATCC 33891 / DSM 2032 / 1pr3</strain>
    </source>
</reference>
<dbReference type="PRINTS" id="PR00455">
    <property type="entry name" value="HTHTETR"/>
</dbReference>
<dbReference type="Proteomes" id="UP000006365">
    <property type="component" value="Chromosome"/>
</dbReference>
<dbReference type="PROSITE" id="PS50977">
    <property type="entry name" value="HTH_TETR_2"/>
    <property type="match status" value="1"/>
</dbReference>
<sequence length="196" mass="22628">MKSPDKHRKIIRAATKVFAKKGFFNARISDIAKEAKVADGTIYLYFNNKFDILLSVFEQEIGKLIDQVSLLLKKEDNPKIKLEIFITNHLEEMKKNRYLAEVIHIELRQTSKLIREYRKNTFNEYLAIIASIIEQGQEAGVFRKEIEPEIARQMVFGALDEISRCWHIGNDCPFTTEEVSQQITSILQVGILAPNN</sequence>
<proteinExistence type="predicted"/>
<accession>A0A7U3YM85</accession>
<dbReference type="Pfam" id="PF00440">
    <property type="entry name" value="TetR_N"/>
    <property type="match status" value="1"/>
</dbReference>
<evidence type="ECO:0000313" key="5">
    <source>
        <dbReference type="Proteomes" id="UP000006365"/>
    </source>
</evidence>
<dbReference type="Pfam" id="PF08359">
    <property type="entry name" value="TetR_C_4"/>
    <property type="match status" value="1"/>
</dbReference>
<dbReference type="InterPro" id="IPR001647">
    <property type="entry name" value="HTH_TetR"/>
</dbReference>
<dbReference type="PANTHER" id="PTHR43479">
    <property type="entry name" value="ACREF/ENVCD OPERON REPRESSOR-RELATED"/>
    <property type="match status" value="1"/>
</dbReference>
<dbReference type="Gene3D" id="1.10.357.10">
    <property type="entry name" value="Tetracycline Repressor, domain 2"/>
    <property type="match status" value="1"/>
</dbReference>
<dbReference type="PANTHER" id="PTHR43479:SF11">
    <property type="entry name" value="ACREF_ENVCD OPERON REPRESSOR-RELATED"/>
    <property type="match status" value="1"/>
</dbReference>
<evidence type="ECO:0000259" key="3">
    <source>
        <dbReference type="PROSITE" id="PS50977"/>
    </source>
</evidence>
<dbReference type="GO" id="GO:0003677">
    <property type="term" value="F:DNA binding"/>
    <property type="evidence" value="ECO:0007669"/>
    <property type="project" value="UniProtKB-UniRule"/>
</dbReference>
<dbReference type="RefSeq" id="WP_015724500.1">
    <property type="nucleotide sequence ID" value="NC_014972.1"/>
</dbReference>
<dbReference type="EMBL" id="CP002364">
    <property type="protein sequence ID" value="ADW17959.1"/>
    <property type="molecule type" value="Genomic_DNA"/>
</dbReference>
<keyword evidence="5" id="KW-1185">Reference proteome</keyword>
<dbReference type="Gene3D" id="1.10.10.60">
    <property type="entry name" value="Homeodomain-like"/>
    <property type="match status" value="1"/>
</dbReference>
<feature type="DNA-binding region" description="H-T-H motif" evidence="2">
    <location>
        <begin position="27"/>
        <end position="46"/>
    </location>
</feature>
<dbReference type="AlphaFoldDB" id="A0A7U3YM85"/>
<protein>
    <submittedName>
        <fullName evidence="4">Transcriptional regulator, TetR family</fullName>
    </submittedName>
</protein>
<dbReference type="InterPro" id="IPR013570">
    <property type="entry name" value="Tscrpt_reg_YsiA_C"/>
</dbReference>
<keyword evidence="1 2" id="KW-0238">DNA-binding</keyword>
<gene>
    <name evidence="4" type="ordered locus">Despr_1809</name>
</gene>
<dbReference type="InterPro" id="IPR050624">
    <property type="entry name" value="HTH-type_Tx_Regulator"/>
</dbReference>
<evidence type="ECO:0000313" key="4">
    <source>
        <dbReference type="EMBL" id="ADW17959.1"/>
    </source>
</evidence>
<dbReference type="SUPFAM" id="SSF46689">
    <property type="entry name" value="Homeodomain-like"/>
    <property type="match status" value="1"/>
</dbReference>
<name>A0A7U3YM85_DESPD</name>
<organism evidence="4 5">
    <name type="scientific">Desulfobulbus propionicus (strain ATCC 33891 / DSM 2032 / VKM B-1956 / 1pr3)</name>
    <dbReference type="NCBI Taxonomy" id="577650"/>
    <lineage>
        <taxon>Bacteria</taxon>
        <taxon>Pseudomonadati</taxon>
        <taxon>Thermodesulfobacteriota</taxon>
        <taxon>Desulfobulbia</taxon>
        <taxon>Desulfobulbales</taxon>
        <taxon>Desulfobulbaceae</taxon>
        <taxon>Desulfobulbus</taxon>
    </lineage>
</organism>
<feature type="domain" description="HTH tetR-type" evidence="3">
    <location>
        <begin position="4"/>
        <end position="64"/>
    </location>
</feature>
<dbReference type="KEGG" id="dpr:Despr_1809"/>
<dbReference type="InterPro" id="IPR036271">
    <property type="entry name" value="Tet_transcr_reg_TetR-rel_C_sf"/>
</dbReference>
<dbReference type="InterPro" id="IPR009057">
    <property type="entry name" value="Homeodomain-like_sf"/>
</dbReference>
<dbReference type="SUPFAM" id="SSF48498">
    <property type="entry name" value="Tetracyclin repressor-like, C-terminal domain"/>
    <property type="match status" value="1"/>
</dbReference>